<evidence type="ECO:0000256" key="1">
    <source>
        <dbReference type="SAM" id="MobiDB-lite"/>
    </source>
</evidence>
<organism evidence="2 3">
    <name type="scientific">Hydnomerulius pinastri MD-312</name>
    <dbReference type="NCBI Taxonomy" id="994086"/>
    <lineage>
        <taxon>Eukaryota</taxon>
        <taxon>Fungi</taxon>
        <taxon>Dikarya</taxon>
        <taxon>Basidiomycota</taxon>
        <taxon>Agaricomycotina</taxon>
        <taxon>Agaricomycetes</taxon>
        <taxon>Agaricomycetidae</taxon>
        <taxon>Boletales</taxon>
        <taxon>Boletales incertae sedis</taxon>
        <taxon>Leucogyrophana</taxon>
    </lineage>
</organism>
<evidence type="ECO:0000313" key="2">
    <source>
        <dbReference type="EMBL" id="KIJ57772.1"/>
    </source>
</evidence>
<gene>
    <name evidence="2" type="ORF">HYDPIDRAFT_120365</name>
</gene>
<proteinExistence type="predicted"/>
<evidence type="ECO:0000313" key="3">
    <source>
        <dbReference type="Proteomes" id="UP000053820"/>
    </source>
</evidence>
<protein>
    <submittedName>
        <fullName evidence="2">Uncharacterized protein</fullName>
    </submittedName>
</protein>
<feature type="region of interest" description="Disordered" evidence="1">
    <location>
        <begin position="25"/>
        <end position="87"/>
    </location>
</feature>
<dbReference type="HOGENOM" id="CLU_2503963_0_0_1"/>
<keyword evidence="3" id="KW-1185">Reference proteome</keyword>
<feature type="compositionally biased region" description="Polar residues" evidence="1">
    <location>
        <begin position="32"/>
        <end position="44"/>
    </location>
</feature>
<feature type="compositionally biased region" description="Low complexity" evidence="1">
    <location>
        <begin position="75"/>
        <end position="87"/>
    </location>
</feature>
<name>A0A0C9W6I8_9AGAM</name>
<accession>A0A0C9W6I8</accession>
<dbReference type="OrthoDB" id="2123952at2759"/>
<dbReference type="AlphaFoldDB" id="A0A0C9W6I8"/>
<reference evidence="2 3" key="1">
    <citation type="submission" date="2014-04" db="EMBL/GenBank/DDBJ databases">
        <title>Evolutionary Origins and Diversification of the Mycorrhizal Mutualists.</title>
        <authorList>
            <consortium name="DOE Joint Genome Institute"/>
            <consortium name="Mycorrhizal Genomics Consortium"/>
            <person name="Kohler A."/>
            <person name="Kuo A."/>
            <person name="Nagy L.G."/>
            <person name="Floudas D."/>
            <person name="Copeland A."/>
            <person name="Barry K.W."/>
            <person name="Cichocki N."/>
            <person name="Veneault-Fourrey C."/>
            <person name="LaButti K."/>
            <person name="Lindquist E.A."/>
            <person name="Lipzen A."/>
            <person name="Lundell T."/>
            <person name="Morin E."/>
            <person name="Murat C."/>
            <person name="Riley R."/>
            <person name="Ohm R."/>
            <person name="Sun H."/>
            <person name="Tunlid A."/>
            <person name="Henrissat B."/>
            <person name="Grigoriev I.V."/>
            <person name="Hibbett D.S."/>
            <person name="Martin F."/>
        </authorList>
    </citation>
    <scope>NUCLEOTIDE SEQUENCE [LARGE SCALE GENOMIC DNA]</scope>
    <source>
        <strain evidence="2 3">MD-312</strain>
    </source>
</reference>
<dbReference type="Proteomes" id="UP000053820">
    <property type="component" value="Unassembled WGS sequence"/>
</dbReference>
<sequence length="87" mass="9187">MPTYSSQVGMAPSIFPSHMYGPSPYHILAAQQPGTTNQGPSDVPSTGYPRAVYYPVIDPQIDVPQPNLSSERYDPASASTGPSTSSS</sequence>
<dbReference type="EMBL" id="KN840124">
    <property type="protein sequence ID" value="KIJ57772.1"/>
    <property type="molecule type" value="Genomic_DNA"/>
</dbReference>